<dbReference type="STRING" id="200991.AUC31_14370"/>
<feature type="transmembrane region" description="Helical" evidence="5">
    <location>
        <begin position="108"/>
        <end position="128"/>
    </location>
</feature>
<feature type="transmembrane region" description="Helical" evidence="5">
    <location>
        <begin position="435"/>
        <end position="456"/>
    </location>
</feature>
<evidence type="ECO:0000256" key="5">
    <source>
        <dbReference type="SAM" id="Phobius"/>
    </source>
</evidence>
<dbReference type="PANTHER" id="PTHR37422">
    <property type="entry name" value="TEICHURONIC ACID BIOSYNTHESIS PROTEIN TUAE"/>
    <property type="match status" value="1"/>
</dbReference>
<feature type="transmembrane region" description="Helical" evidence="5">
    <location>
        <begin position="39"/>
        <end position="58"/>
    </location>
</feature>
<keyword evidence="4 5" id="KW-0472">Membrane</keyword>
<evidence type="ECO:0000256" key="3">
    <source>
        <dbReference type="ARBA" id="ARBA00022989"/>
    </source>
</evidence>
<dbReference type="OrthoDB" id="2957833at2"/>
<feature type="transmembrane region" description="Helical" evidence="5">
    <location>
        <begin position="400"/>
        <end position="423"/>
    </location>
</feature>
<dbReference type="Pfam" id="PF04932">
    <property type="entry name" value="Wzy_C"/>
    <property type="match status" value="1"/>
</dbReference>
<keyword evidence="3 5" id="KW-1133">Transmembrane helix</keyword>
<sequence length="487" mass="55556">MNFFKNDNEKWFWLIALIAIMLIGYSELAIIGYALTAVLFAYAFINPKHGILLLFVYIPVREFVTQYNPGLSYLTEAIVFGALFQVFWMNRKTIGKLFHFKNFEYAYFAFLIIGSISALIMGISPILIAMQLRQFLLFYLVYYIVYRLGITRKDLVNLVWIFIWTAILVIIQAITEKLSIRNMFLPESWEAMALSAKNRVRIYGMLGNPNVLGIYLMFAFIAFYYAKNKLKEFNPRYMDILNVLLVGILVLTYSRGTWGGFLIAAIAFLIMTRKMSVLIDFVKYTAIALVLVVLPLNLLTNYFESTDIGSEKVTNIQQFDVGGESGFRDRIGSTFSEDTVTGSQSSGRLFIVKTGFEVFKDYPIIGTGFATFGDSTTLSNGSPIYDEYEIGHKFYSDNQYIQIIVQTGVLGVIAFAAFLLTMFWRYAKKHKESYLYSLTASILLGAYFMGLVYNLWESDIFGLAFFALLAAASRREDFGFRDDGDTL</sequence>
<dbReference type="GO" id="GO:0016020">
    <property type="term" value="C:membrane"/>
    <property type="evidence" value="ECO:0007669"/>
    <property type="project" value="UniProtKB-SubCell"/>
</dbReference>
<feature type="transmembrane region" description="Helical" evidence="5">
    <location>
        <begin position="158"/>
        <end position="175"/>
    </location>
</feature>
<dbReference type="RefSeq" id="WP_058383008.1">
    <property type="nucleotide sequence ID" value="NZ_CP013659.2"/>
</dbReference>
<feature type="transmembrane region" description="Helical" evidence="5">
    <location>
        <begin position="245"/>
        <end position="269"/>
    </location>
</feature>
<reference evidence="7" key="1">
    <citation type="submission" date="2016-01" db="EMBL/GenBank/DDBJ databases">
        <title>Complete genome of Planococcus rifietoensis type strain M8.</title>
        <authorList>
            <person name="See-Too W.S."/>
        </authorList>
    </citation>
    <scope>NUCLEOTIDE SEQUENCE [LARGE SCALE GENOMIC DNA]</scope>
    <source>
        <strain evidence="7">M8</strain>
    </source>
</reference>
<protein>
    <submittedName>
        <fullName evidence="7">O-antigen polymerase</fullName>
    </submittedName>
</protein>
<feature type="transmembrane region" description="Helical" evidence="5">
    <location>
        <begin position="70"/>
        <end position="88"/>
    </location>
</feature>
<comment type="subcellular location">
    <subcellularLocation>
        <location evidence="1">Membrane</location>
        <topology evidence="1">Multi-pass membrane protein</topology>
    </subcellularLocation>
</comment>
<dbReference type="AlphaFoldDB" id="A0A0U2J7P2"/>
<dbReference type="KEGG" id="prt:AUC31_14370"/>
<evidence type="ECO:0000313" key="8">
    <source>
        <dbReference type="Proteomes" id="UP000067683"/>
    </source>
</evidence>
<accession>A0A0U2J7P2</accession>
<feature type="transmembrane region" description="Helical" evidence="5">
    <location>
        <begin position="12"/>
        <end position="33"/>
    </location>
</feature>
<dbReference type="EMBL" id="CP013659">
    <property type="protein sequence ID" value="ALS76306.1"/>
    <property type="molecule type" value="Genomic_DNA"/>
</dbReference>
<name>A0A0U2J7P2_9BACL</name>
<feature type="transmembrane region" description="Helical" evidence="5">
    <location>
        <begin position="202"/>
        <end position="225"/>
    </location>
</feature>
<feature type="domain" description="O-antigen ligase-related" evidence="6">
    <location>
        <begin position="241"/>
        <end position="416"/>
    </location>
</feature>
<organism evidence="7 8">
    <name type="scientific">Planococcus rifietoensis</name>
    <dbReference type="NCBI Taxonomy" id="200991"/>
    <lineage>
        <taxon>Bacteria</taxon>
        <taxon>Bacillati</taxon>
        <taxon>Bacillota</taxon>
        <taxon>Bacilli</taxon>
        <taxon>Bacillales</taxon>
        <taxon>Caryophanaceae</taxon>
        <taxon>Planococcus</taxon>
    </lineage>
</organism>
<dbReference type="InterPro" id="IPR051533">
    <property type="entry name" value="WaaL-like"/>
</dbReference>
<evidence type="ECO:0000313" key="7">
    <source>
        <dbReference type="EMBL" id="ALS76306.1"/>
    </source>
</evidence>
<evidence type="ECO:0000256" key="1">
    <source>
        <dbReference type="ARBA" id="ARBA00004141"/>
    </source>
</evidence>
<keyword evidence="2 5" id="KW-0812">Transmembrane</keyword>
<proteinExistence type="predicted"/>
<keyword evidence="8" id="KW-1185">Reference proteome</keyword>
<feature type="transmembrane region" description="Helical" evidence="5">
    <location>
        <begin position="281"/>
        <end position="303"/>
    </location>
</feature>
<feature type="transmembrane region" description="Helical" evidence="5">
    <location>
        <begin position="135"/>
        <end position="152"/>
    </location>
</feature>
<dbReference type="Proteomes" id="UP000067683">
    <property type="component" value="Chromosome"/>
</dbReference>
<evidence type="ECO:0000256" key="2">
    <source>
        <dbReference type="ARBA" id="ARBA00022692"/>
    </source>
</evidence>
<dbReference type="InterPro" id="IPR007016">
    <property type="entry name" value="O-antigen_ligase-rel_domated"/>
</dbReference>
<gene>
    <name evidence="7" type="ORF">AUC31_14370</name>
</gene>
<evidence type="ECO:0000259" key="6">
    <source>
        <dbReference type="Pfam" id="PF04932"/>
    </source>
</evidence>
<dbReference type="PANTHER" id="PTHR37422:SF17">
    <property type="entry name" value="O-ANTIGEN LIGASE"/>
    <property type="match status" value="1"/>
</dbReference>
<evidence type="ECO:0000256" key="4">
    <source>
        <dbReference type="ARBA" id="ARBA00023136"/>
    </source>
</evidence>